<evidence type="ECO:0000256" key="1">
    <source>
        <dbReference type="ARBA" id="ARBA00009013"/>
    </source>
</evidence>
<dbReference type="Gene3D" id="3.30.750.24">
    <property type="entry name" value="STAS domain"/>
    <property type="match status" value="1"/>
</dbReference>
<feature type="domain" description="STAS" evidence="3">
    <location>
        <begin position="4"/>
        <end position="96"/>
    </location>
</feature>
<dbReference type="InterPro" id="IPR003658">
    <property type="entry name" value="Anti-sigma_ant"/>
</dbReference>
<dbReference type="EMBL" id="JBHSBM010000049">
    <property type="protein sequence ID" value="MFC4062592.1"/>
    <property type="molecule type" value="Genomic_DNA"/>
</dbReference>
<dbReference type="CDD" id="cd07043">
    <property type="entry name" value="STAS_anti-anti-sigma_factors"/>
    <property type="match status" value="1"/>
</dbReference>
<accession>A0ABV8IHV9</accession>
<organism evidence="4 5">
    <name type="scientific">Planomonospora corallina</name>
    <dbReference type="NCBI Taxonomy" id="1806052"/>
    <lineage>
        <taxon>Bacteria</taxon>
        <taxon>Bacillati</taxon>
        <taxon>Actinomycetota</taxon>
        <taxon>Actinomycetes</taxon>
        <taxon>Streptosporangiales</taxon>
        <taxon>Streptosporangiaceae</taxon>
        <taxon>Planomonospora</taxon>
    </lineage>
</organism>
<evidence type="ECO:0000313" key="4">
    <source>
        <dbReference type="EMBL" id="MFC4062592.1"/>
    </source>
</evidence>
<sequence length="129" mass="14324">MTVLSVTVTDHPTITVITLDGELDLLTVDRLRRAIDQALERGRADLVVDAARLDFCDSHGLQALVEGLHRARAAGGSLRLAYPHDHLTQLLELTRLIRLFPGDTDLEIIIARRRPRRLCFPCRDGHGAG</sequence>
<evidence type="ECO:0000313" key="5">
    <source>
        <dbReference type="Proteomes" id="UP001595850"/>
    </source>
</evidence>
<evidence type="ECO:0000259" key="3">
    <source>
        <dbReference type="PROSITE" id="PS50801"/>
    </source>
</evidence>
<name>A0ABV8IHV9_9ACTN</name>
<dbReference type="InterPro" id="IPR002645">
    <property type="entry name" value="STAS_dom"/>
</dbReference>
<dbReference type="PROSITE" id="PS50801">
    <property type="entry name" value="STAS"/>
    <property type="match status" value="1"/>
</dbReference>
<dbReference type="InterPro" id="IPR058548">
    <property type="entry name" value="MlaB-like_STAS"/>
</dbReference>
<dbReference type="PANTHER" id="PTHR33495">
    <property type="entry name" value="ANTI-SIGMA FACTOR ANTAGONIST TM_1081-RELATED-RELATED"/>
    <property type="match status" value="1"/>
</dbReference>
<reference evidence="5" key="1">
    <citation type="journal article" date="2019" name="Int. J. Syst. Evol. Microbiol.">
        <title>The Global Catalogue of Microorganisms (GCM) 10K type strain sequencing project: providing services to taxonomists for standard genome sequencing and annotation.</title>
        <authorList>
            <consortium name="The Broad Institute Genomics Platform"/>
            <consortium name="The Broad Institute Genome Sequencing Center for Infectious Disease"/>
            <person name="Wu L."/>
            <person name="Ma J."/>
        </authorList>
    </citation>
    <scope>NUCLEOTIDE SEQUENCE [LARGE SCALE GENOMIC DNA]</scope>
    <source>
        <strain evidence="5">TBRC 4489</strain>
    </source>
</reference>
<dbReference type="Pfam" id="PF13466">
    <property type="entry name" value="STAS_2"/>
    <property type="match status" value="1"/>
</dbReference>
<dbReference type="PANTHER" id="PTHR33495:SF2">
    <property type="entry name" value="ANTI-SIGMA FACTOR ANTAGONIST TM_1081-RELATED"/>
    <property type="match status" value="1"/>
</dbReference>
<protein>
    <recommendedName>
        <fullName evidence="2">Anti-sigma factor antagonist</fullName>
    </recommendedName>
</protein>
<dbReference type="Proteomes" id="UP001595850">
    <property type="component" value="Unassembled WGS sequence"/>
</dbReference>
<dbReference type="RefSeq" id="WP_377293851.1">
    <property type="nucleotide sequence ID" value="NZ_JBHSBM010000049.1"/>
</dbReference>
<proteinExistence type="inferred from homology"/>
<dbReference type="SUPFAM" id="SSF52091">
    <property type="entry name" value="SpoIIaa-like"/>
    <property type="match status" value="1"/>
</dbReference>
<comment type="caution">
    <text evidence="4">The sequence shown here is derived from an EMBL/GenBank/DDBJ whole genome shotgun (WGS) entry which is preliminary data.</text>
</comment>
<keyword evidence="5" id="KW-1185">Reference proteome</keyword>
<gene>
    <name evidence="4" type="ORF">ACFOWE_30200</name>
</gene>
<dbReference type="NCBIfam" id="TIGR00377">
    <property type="entry name" value="ant_ant_sig"/>
    <property type="match status" value="1"/>
</dbReference>
<comment type="similarity">
    <text evidence="1 2">Belongs to the anti-sigma-factor antagonist family.</text>
</comment>
<dbReference type="InterPro" id="IPR036513">
    <property type="entry name" value="STAS_dom_sf"/>
</dbReference>
<evidence type="ECO:0000256" key="2">
    <source>
        <dbReference type="RuleBase" id="RU003749"/>
    </source>
</evidence>